<dbReference type="EMBL" id="JAAIUW010000011">
    <property type="protein sequence ID" value="KAF7809070.1"/>
    <property type="molecule type" value="Genomic_DNA"/>
</dbReference>
<dbReference type="Pfam" id="PF13456">
    <property type="entry name" value="RVT_3"/>
    <property type="match status" value="1"/>
</dbReference>
<keyword evidence="3" id="KW-0695">RNA-directed DNA polymerase</keyword>
<dbReference type="GO" id="GO:0003964">
    <property type="term" value="F:RNA-directed DNA polymerase activity"/>
    <property type="evidence" value="ECO:0007669"/>
    <property type="project" value="UniProtKB-KW"/>
</dbReference>
<feature type="domain" description="Reverse transcriptase zinc-binding" evidence="2">
    <location>
        <begin position="4"/>
        <end position="76"/>
    </location>
</feature>
<dbReference type="OrthoDB" id="1432416at2759"/>
<protein>
    <submittedName>
        <fullName evidence="3">Putative ribonuclease H-like domain, reverse transcriptase zinc-binding domain-containing protein</fullName>
    </submittedName>
</protein>
<dbReference type="Gene3D" id="3.30.420.10">
    <property type="entry name" value="Ribonuclease H-like superfamily/Ribonuclease H"/>
    <property type="match status" value="1"/>
</dbReference>
<dbReference type="CDD" id="cd06222">
    <property type="entry name" value="RNase_H_like"/>
    <property type="match status" value="1"/>
</dbReference>
<feature type="domain" description="RNase H type-1" evidence="1">
    <location>
        <begin position="184"/>
        <end position="251"/>
    </location>
</feature>
<keyword evidence="4" id="KW-1185">Reference proteome</keyword>
<gene>
    <name evidence="3" type="ORF">G2W53_035813</name>
</gene>
<dbReference type="InterPro" id="IPR036397">
    <property type="entry name" value="RNaseH_sf"/>
</dbReference>
<dbReference type="InterPro" id="IPR002156">
    <property type="entry name" value="RNaseH_domain"/>
</dbReference>
<evidence type="ECO:0000259" key="1">
    <source>
        <dbReference type="Pfam" id="PF13456"/>
    </source>
</evidence>
<organism evidence="3 4">
    <name type="scientific">Senna tora</name>
    <dbReference type="NCBI Taxonomy" id="362788"/>
    <lineage>
        <taxon>Eukaryota</taxon>
        <taxon>Viridiplantae</taxon>
        <taxon>Streptophyta</taxon>
        <taxon>Embryophyta</taxon>
        <taxon>Tracheophyta</taxon>
        <taxon>Spermatophyta</taxon>
        <taxon>Magnoliopsida</taxon>
        <taxon>eudicotyledons</taxon>
        <taxon>Gunneridae</taxon>
        <taxon>Pentapetalae</taxon>
        <taxon>rosids</taxon>
        <taxon>fabids</taxon>
        <taxon>Fabales</taxon>
        <taxon>Fabaceae</taxon>
        <taxon>Caesalpinioideae</taxon>
        <taxon>Cassia clade</taxon>
        <taxon>Senna</taxon>
    </lineage>
</organism>
<evidence type="ECO:0000313" key="3">
    <source>
        <dbReference type="EMBL" id="KAF7809070.1"/>
    </source>
</evidence>
<dbReference type="SUPFAM" id="SSF53098">
    <property type="entry name" value="Ribonuclease H-like"/>
    <property type="match status" value="1"/>
</dbReference>
<reference evidence="3" key="1">
    <citation type="submission" date="2020-09" db="EMBL/GenBank/DDBJ databases">
        <title>Genome-Enabled Discovery of Anthraquinone Biosynthesis in Senna tora.</title>
        <authorList>
            <person name="Kang S.-H."/>
            <person name="Pandey R.P."/>
            <person name="Lee C.-M."/>
            <person name="Sim J.-S."/>
            <person name="Jeong J.-T."/>
            <person name="Choi B.-S."/>
            <person name="Jung M."/>
            <person name="Ginzburg D."/>
            <person name="Zhao K."/>
            <person name="Won S.Y."/>
            <person name="Oh T.-J."/>
            <person name="Yu Y."/>
            <person name="Kim N.-H."/>
            <person name="Lee O.R."/>
            <person name="Lee T.-H."/>
            <person name="Bashyal P."/>
            <person name="Kim T.-S."/>
            <person name="Lee W.-H."/>
            <person name="Kawkins C."/>
            <person name="Kim C.-K."/>
            <person name="Kim J.S."/>
            <person name="Ahn B.O."/>
            <person name="Rhee S.Y."/>
            <person name="Sohng J.K."/>
        </authorList>
    </citation>
    <scope>NUCLEOTIDE SEQUENCE</scope>
    <source>
        <tissue evidence="3">Leaf</tissue>
    </source>
</reference>
<dbReference type="Pfam" id="PF13966">
    <property type="entry name" value="zf-RVT"/>
    <property type="match status" value="1"/>
</dbReference>
<evidence type="ECO:0000259" key="2">
    <source>
        <dbReference type="Pfam" id="PF13966"/>
    </source>
</evidence>
<evidence type="ECO:0000313" key="4">
    <source>
        <dbReference type="Proteomes" id="UP000634136"/>
    </source>
</evidence>
<dbReference type="InterPro" id="IPR044730">
    <property type="entry name" value="RNase_H-like_dom_plant"/>
</dbReference>
<sequence>MVHNSDTNSNLRWVWKLKGHIKQKTFIWTCLRNALPCRSILQQRGIPISPLCPFCSNHNETLIHLFLECEFSKQVWLKAGSNIQIQYYRDFDSWIKANATCKDISTLNIPRGTVFIYLLWHIWNSRNNLIFNLVTVKPEQVAYKGLAAAAEFWHLTNSSKSISQLKDNVHVNWSPPKEGWTKLNTDGACSGNPGVFSVGGILRNSNGNWTHSFSGTVGSGSALEAKLWAIYLGLNLAKDTQCKFIWIESDSLLAGFTEFSITHTCREGNMCADKLAKQALLDRSGLTFHQQTPSHIKLNILADQLGVLEVRTIPML</sequence>
<name>A0A834SUP7_9FABA</name>
<proteinExistence type="predicted"/>
<dbReference type="InterPro" id="IPR026960">
    <property type="entry name" value="RVT-Znf"/>
</dbReference>
<dbReference type="InterPro" id="IPR053151">
    <property type="entry name" value="RNase_H-like"/>
</dbReference>
<keyword evidence="3" id="KW-0808">Transferase</keyword>
<dbReference type="Proteomes" id="UP000634136">
    <property type="component" value="Unassembled WGS sequence"/>
</dbReference>
<dbReference type="PANTHER" id="PTHR47723">
    <property type="entry name" value="OS05G0353850 PROTEIN"/>
    <property type="match status" value="1"/>
</dbReference>
<dbReference type="AlphaFoldDB" id="A0A834SUP7"/>
<dbReference type="GO" id="GO:0003676">
    <property type="term" value="F:nucleic acid binding"/>
    <property type="evidence" value="ECO:0007669"/>
    <property type="project" value="InterPro"/>
</dbReference>
<keyword evidence="3" id="KW-0548">Nucleotidyltransferase</keyword>
<dbReference type="InterPro" id="IPR012337">
    <property type="entry name" value="RNaseH-like_sf"/>
</dbReference>
<comment type="caution">
    <text evidence="3">The sequence shown here is derived from an EMBL/GenBank/DDBJ whole genome shotgun (WGS) entry which is preliminary data.</text>
</comment>
<accession>A0A834SUP7</accession>
<dbReference type="GO" id="GO:0004523">
    <property type="term" value="F:RNA-DNA hybrid ribonuclease activity"/>
    <property type="evidence" value="ECO:0007669"/>
    <property type="project" value="InterPro"/>
</dbReference>
<dbReference type="PANTHER" id="PTHR47723:SF19">
    <property type="entry name" value="POLYNUCLEOTIDYL TRANSFERASE, RIBONUCLEASE H-LIKE SUPERFAMILY PROTEIN"/>
    <property type="match status" value="1"/>
</dbReference>